<protein>
    <submittedName>
        <fullName evidence="2">Uncharacterized protein</fullName>
    </submittedName>
</protein>
<organism evidence="2 3">
    <name type="scientific">Punica granatum</name>
    <name type="common">Pomegranate</name>
    <dbReference type="NCBI Taxonomy" id="22663"/>
    <lineage>
        <taxon>Eukaryota</taxon>
        <taxon>Viridiplantae</taxon>
        <taxon>Streptophyta</taxon>
        <taxon>Embryophyta</taxon>
        <taxon>Tracheophyta</taxon>
        <taxon>Spermatophyta</taxon>
        <taxon>Magnoliopsida</taxon>
        <taxon>eudicotyledons</taxon>
        <taxon>Gunneridae</taxon>
        <taxon>Pentapetalae</taxon>
        <taxon>rosids</taxon>
        <taxon>malvids</taxon>
        <taxon>Myrtales</taxon>
        <taxon>Lythraceae</taxon>
        <taxon>Punica</taxon>
    </lineage>
</organism>
<dbReference type="EMBL" id="PGOL01006022">
    <property type="protein sequence ID" value="PKI34281.1"/>
    <property type="molecule type" value="Genomic_DNA"/>
</dbReference>
<dbReference type="Proteomes" id="UP000233551">
    <property type="component" value="Unassembled WGS sequence"/>
</dbReference>
<dbReference type="AlphaFoldDB" id="A0A2I0HRC9"/>
<proteinExistence type="predicted"/>
<feature type="region of interest" description="Disordered" evidence="1">
    <location>
        <begin position="186"/>
        <end position="208"/>
    </location>
</feature>
<reference evidence="2 3" key="1">
    <citation type="submission" date="2017-11" db="EMBL/GenBank/DDBJ databases">
        <title>De-novo sequencing of pomegranate (Punica granatum L.) genome.</title>
        <authorList>
            <person name="Akparov Z."/>
            <person name="Amiraslanov A."/>
            <person name="Hajiyeva S."/>
            <person name="Abbasov M."/>
            <person name="Kaur K."/>
            <person name="Hamwieh A."/>
            <person name="Solovyev V."/>
            <person name="Salamov A."/>
            <person name="Braich B."/>
            <person name="Kosarev P."/>
            <person name="Mahmoud A."/>
            <person name="Hajiyev E."/>
            <person name="Babayeva S."/>
            <person name="Izzatullayeva V."/>
            <person name="Mammadov A."/>
            <person name="Mammadov A."/>
            <person name="Sharifova S."/>
            <person name="Ojaghi J."/>
            <person name="Eynullazada K."/>
            <person name="Bayramov B."/>
            <person name="Abdulazimova A."/>
            <person name="Shahmuradov I."/>
        </authorList>
    </citation>
    <scope>NUCLEOTIDE SEQUENCE [LARGE SCALE GENOMIC DNA]</scope>
    <source>
        <strain evidence="3">cv. AG2017</strain>
        <tissue evidence="2">Leaf</tissue>
    </source>
</reference>
<comment type="caution">
    <text evidence="2">The sequence shown here is derived from an EMBL/GenBank/DDBJ whole genome shotgun (WGS) entry which is preliminary data.</text>
</comment>
<accession>A0A2I0HRC9</accession>
<feature type="compositionally biased region" description="Basic residues" evidence="1">
    <location>
        <begin position="138"/>
        <end position="149"/>
    </location>
</feature>
<feature type="region of interest" description="Disordered" evidence="1">
    <location>
        <begin position="92"/>
        <end position="168"/>
    </location>
</feature>
<sequence length="208" mass="22342">MGALMETRLEVVLRHGRVPNSTANLEEIEYDSNSEGDAILFFEEDPSNDAFFVAGGDEEAEFDEEKEIVRGGNSFRVVSKRVRVIEQSIARKGSAGGGVHKAASRDTRGQGSATGVERARGSQGGSLGRGVNVAGPRSRGRGQKAKPRSRSTSSEVEDRANVASSKILRSERRLESRVARLRREAKVARSRSSGTAEGFMTVDGGGFV</sequence>
<evidence type="ECO:0000313" key="3">
    <source>
        <dbReference type="Proteomes" id="UP000233551"/>
    </source>
</evidence>
<keyword evidence="3" id="KW-1185">Reference proteome</keyword>
<gene>
    <name evidence="2" type="ORF">CRG98_045332</name>
</gene>
<name>A0A2I0HRC9_PUNGR</name>
<evidence type="ECO:0000313" key="2">
    <source>
        <dbReference type="EMBL" id="PKI34281.1"/>
    </source>
</evidence>
<evidence type="ECO:0000256" key="1">
    <source>
        <dbReference type="SAM" id="MobiDB-lite"/>
    </source>
</evidence>